<evidence type="ECO:0000259" key="3">
    <source>
        <dbReference type="PROSITE" id="PS50110"/>
    </source>
</evidence>
<proteinExistence type="predicted"/>
<feature type="modified residue" description="4-aspartylphosphate" evidence="2">
    <location>
        <position position="68"/>
    </location>
</feature>
<dbReference type="RefSeq" id="WP_093975167.1">
    <property type="nucleotide sequence ID" value="NZ_FXXQ01000011.1"/>
</dbReference>
<name>A0A238J3Q0_9RHOB</name>
<dbReference type="Gene3D" id="3.40.50.2300">
    <property type="match status" value="1"/>
</dbReference>
<evidence type="ECO:0000256" key="2">
    <source>
        <dbReference type="PROSITE-ProRule" id="PRU00169"/>
    </source>
</evidence>
<dbReference type="EC" id="3.1.3.3" evidence="4"/>
<dbReference type="OrthoDB" id="9811749at2"/>
<dbReference type="SUPFAM" id="SSF52172">
    <property type="entry name" value="CheY-like"/>
    <property type="match status" value="1"/>
</dbReference>
<evidence type="ECO:0000313" key="4">
    <source>
        <dbReference type="EMBL" id="SMX24963.1"/>
    </source>
</evidence>
<dbReference type="InterPro" id="IPR001932">
    <property type="entry name" value="PPM-type_phosphatase-like_dom"/>
</dbReference>
<dbReference type="CDD" id="cd00156">
    <property type="entry name" value="REC"/>
    <property type="match status" value="1"/>
</dbReference>
<dbReference type="EMBL" id="FXXQ01000011">
    <property type="protein sequence ID" value="SMX24963.1"/>
    <property type="molecule type" value="Genomic_DNA"/>
</dbReference>
<keyword evidence="2" id="KW-0597">Phosphoprotein</keyword>
<dbReference type="Pfam" id="PF07228">
    <property type="entry name" value="SpoIIE"/>
    <property type="match status" value="1"/>
</dbReference>
<dbReference type="GO" id="GO:0000160">
    <property type="term" value="P:phosphorelay signal transduction system"/>
    <property type="evidence" value="ECO:0007669"/>
    <property type="project" value="InterPro"/>
</dbReference>
<dbReference type="SMART" id="SM00331">
    <property type="entry name" value="PP2C_SIG"/>
    <property type="match status" value="1"/>
</dbReference>
<dbReference type="PANTHER" id="PTHR43156">
    <property type="entry name" value="STAGE II SPORULATION PROTEIN E-RELATED"/>
    <property type="match status" value="1"/>
</dbReference>
<dbReference type="SMART" id="SM00448">
    <property type="entry name" value="REC"/>
    <property type="match status" value="1"/>
</dbReference>
<keyword evidence="1 4" id="KW-0378">Hydrolase</keyword>
<dbReference type="SUPFAM" id="SSF81606">
    <property type="entry name" value="PP2C-like"/>
    <property type="match status" value="1"/>
</dbReference>
<dbReference type="Proteomes" id="UP000201838">
    <property type="component" value="Unassembled WGS sequence"/>
</dbReference>
<accession>A0A238J3Q0</accession>
<organism evidence="4 5">
    <name type="scientific">Boseongicola aestuarii</name>
    <dbReference type="NCBI Taxonomy" id="1470561"/>
    <lineage>
        <taxon>Bacteria</taxon>
        <taxon>Pseudomonadati</taxon>
        <taxon>Pseudomonadota</taxon>
        <taxon>Alphaproteobacteria</taxon>
        <taxon>Rhodobacterales</taxon>
        <taxon>Paracoccaceae</taxon>
        <taxon>Boseongicola</taxon>
    </lineage>
</organism>
<evidence type="ECO:0000256" key="1">
    <source>
        <dbReference type="ARBA" id="ARBA00022801"/>
    </source>
</evidence>
<dbReference type="GO" id="GO:0016791">
    <property type="term" value="F:phosphatase activity"/>
    <property type="evidence" value="ECO:0007669"/>
    <property type="project" value="TreeGrafter"/>
</dbReference>
<evidence type="ECO:0000313" key="5">
    <source>
        <dbReference type="Proteomes" id="UP000201838"/>
    </source>
</evidence>
<dbReference type="PROSITE" id="PS50110">
    <property type="entry name" value="RESPONSE_REGULATORY"/>
    <property type="match status" value="1"/>
</dbReference>
<dbReference type="InterPro" id="IPR011006">
    <property type="entry name" value="CheY-like_superfamily"/>
</dbReference>
<dbReference type="Gene3D" id="3.60.40.10">
    <property type="entry name" value="PPM-type phosphatase domain"/>
    <property type="match status" value="1"/>
</dbReference>
<reference evidence="4 5" key="1">
    <citation type="submission" date="2017-05" db="EMBL/GenBank/DDBJ databases">
        <authorList>
            <person name="Song R."/>
            <person name="Chenine A.L."/>
            <person name="Ruprecht R.M."/>
        </authorList>
    </citation>
    <scope>NUCLEOTIDE SEQUENCE [LARGE SCALE GENOMIC DNA]</scope>
    <source>
        <strain evidence="4 5">CECT 8489</strain>
    </source>
</reference>
<dbReference type="AlphaFoldDB" id="A0A238J3Q0"/>
<dbReference type="InterPro" id="IPR001789">
    <property type="entry name" value="Sig_transdc_resp-reg_receiver"/>
</dbReference>
<keyword evidence="5" id="KW-1185">Reference proteome</keyword>
<dbReference type="InterPro" id="IPR036457">
    <property type="entry name" value="PPM-type-like_dom_sf"/>
</dbReference>
<dbReference type="Pfam" id="PF00072">
    <property type="entry name" value="Response_reg"/>
    <property type="match status" value="1"/>
</dbReference>
<dbReference type="InterPro" id="IPR052016">
    <property type="entry name" value="Bact_Sigma-Reg"/>
</dbReference>
<sequence length="420" mass="45814">MNAPTPVIPAKNEADLGRPVLVVDDSRAQRRLLTKALARWGHTTLEAESGEAALELCRSIDIEFVISDWVMPGMSGVAFCRAFREMMRDKPAYFILLTAQTEREVLAEGLESGADDFLSKPFNTIEMKARITAGQRILSAQLDVKEKNDLLTKTLSELQDLYSAIDRDLLEARLFQQALVPERHFVLAGGSASLLYEPSGHVGRDLVGVFPISEKRYGVYAVDVAGHGVASALMTARIAGLLNPSSPERNLALVVDENGGRAMRPPADVCGALNELMLAEIETDRYLTMILADVDLETGRAVLSQAGHPSPAILRKDGTVEYVSSFGMPIGLIPDAEFTSFEINLAKGDRLLLHSDGITECPIPDTEDLFEEEGLKTLLLDIFDKHGPDFIDALHQGLSRASGLTDFPDDLSAVLLERTV</sequence>
<protein>
    <submittedName>
        <fullName evidence="4">Phosphoserine phosphatase RsbP</fullName>
        <ecNumber evidence="4">3.1.3.3</ecNumber>
    </submittedName>
</protein>
<dbReference type="PANTHER" id="PTHR43156:SF2">
    <property type="entry name" value="STAGE II SPORULATION PROTEIN E"/>
    <property type="match status" value="1"/>
</dbReference>
<feature type="domain" description="Response regulatory" evidence="3">
    <location>
        <begin position="19"/>
        <end position="135"/>
    </location>
</feature>
<gene>
    <name evidence="4" type="primary">rsbP</name>
    <name evidence="4" type="ORF">BOA8489_03096</name>
</gene>